<dbReference type="Pfam" id="PF00842">
    <property type="entry name" value="Ala_racemase_C"/>
    <property type="match status" value="1"/>
</dbReference>
<dbReference type="NCBIfam" id="TIGR00492">
    <property type="entry name" value="alr"/>
    <property type="match status" value="1"/>
</dbReference>
<feature type="binding site" evidence="4">
    <location>
        <position position="135"/>
    </location>
    <ligand>
        <name>substrate</name>
    </ligand>
</feature>
<dbReference type="RefSeq" id="WP_343962704.1">
    <property type="nucleotide sequence ID" value="NZ_BAAAKZ010000017.1"/>
</dbReference>
<comment type="pathway">
    <text evidence="4">Amino-acid biosynthesis; D-alanine biosynthesis; D-alanine from L-alanine: step 1/1.</text>
</comment>
<feature type="binding site" evidence="4">
    <location>
        <position position="314"/>
    </location>
    <ligand>
        <name>substrate</name>
    </ligand>
</feature>
<dbReference type="EC" id="5.1.1.1" evidence="4"/>
<dbReference type="InterPro" id="IPR029066">
    <property type="entry name" value="PLP-binding_barrel"/>
</dbReference>
<feature type="active site" description="Proton acceptor; specific for D-alanine" evidence="4">
    <location>
        <position position="37"/>
    </location>
</feature>
<keyword evidence="2 4" id="KW-0663">Pyridoxal phosphate</keyword>
<dbReference type="PANTHER" id="PTHR30511:SF0">
    <property type="entry name" value="ALANINE RACEMASE, CATABOLIC-RELATED"/>
    <property type="match status" value="1"/>
</dbReference>
<feature type="active site" description="Proton acceptor; specific for L-alanine" evidence="4">
    <location>
        <position position="265"/>
    </location>
</feature>
<feature type="modified residue" description="N6-(pyridoxal phosphate)lysine" evidence="4">
    <location>
        <position position="37"/>
    </location>
</feature>
<dbReference type="InterPro" id="IPR009006">
    <property type="entry name" value="Ala_racemase/Decarboxylase_C"/>
</dbReference>
<comment type="similarity">
    <text evidence="4">Belongs to the alanine racemase family.</text>
</comment>
<dbReference type="EMBL" id="JBHTLY010000006">
    <property type="protein sequence ID" value="MFD1202748.1"/>
    <property type="molecule type" value="Genomic_DNA"/>
</dbReference>
<dbReference type="HAMAP" id="MF_01201">
    <property type="entry name" value="Ala_racemase"/>
    <property type="match status" value="1"/>
</dbReference>
<evidence type="ECO:0000256" key="4">
    <source>
        <dbReference type="HAMAP-Rule" id="MF_01201"/>
    </source>
</evidence>
<dbReference type="InterPro" id="IPR000821">
    <property type="entry name" value="Ala_racemase"/>
</dbReference>
<dbReference type="SUPFAM" id="SSF51419">
    <property type="entry name" value="PLP-binding barrel"/>
    <property type="match status" value="1"/>
</dbReference>
<comment type="cofactor">
    <cofactor evidence="1 4">
        <name>pyridoxal 5'-phosphate</name>
        <dbReference type="ChEBI" id="CHEBI:597326"/>
    </cofactor>
</comment>
<accession>A0ABW3TSG8</accession>
<gene>
    <name evidence="6" type="primary">alr</name>
    <name evidence="6" type="ORF">ACFQ3U_12675</name>
</gene>
<evidence type="ECO:0000259" key="5">
    <source>
        <dbReference type="SMART" id="SM01005"/>
    </source>
</evidence>
<keyword evidence="7" id="KW-1185">Reference proteome</keyword>
<evidence type="ECO:0000313" key="7">
    <source>
        <dbReference type="Proteomes" id="UP001597181"/>
    </source>
</evidence>
<organism evidence="6 7">
    <name type="scientific">Leucobacter albus</name>
    <dbReference type="NCBI Taxonomy" id="272210"/>
    <lineage>
        <taxon>Bacteria</taxon>
        <taxon>Bacillati</taxon>
        <taxon>Actinomycetota</taxon>
        <taxon>Actinomycetes</taxon>
        <taxon>Micrococcales</taxon>
        <taxon>Microbacteriaceae</taxon>
        <taxon>Leucobacter</taxon>
    </lineage>
</organism>
<evidence type="ECO:0000256" key="1">
    <source>
        <dbReference type="ARBA" id="ARBA00001933"/>
    </source>
</evidence>
<dbReference type="Gene3D" id="2.40.37.10">
    <property type="entry name" value="Lyase, Ornithine Decarboxylase, Chain A, domain 1"/>
    <property type="match status" value="1"/>
</dbReference>
<dbReference type="SUPFAM" id="SSF50621">
    <property type="entry name" value="Alanine racemase C-terminal domain-like"/>
    <property type="match status" value="1"/>
</dbReference>
<dbReference type="InterPro" id="IPR001608">
    <property type="entry name" value="Ala_racemase_N"/>
</dbReference>
<dbReference type="PANTHER" id="PTHR30511">
    <property type="entry name" value="ALANINE RACEMASE"/>
    <property type="match status" value="1"/>
</dbReference>
<keyword evidence="3 4" id="KW-0413">Isomerase</keyword>
<proteinExistence type="inferred from homology"/>
<dbReference type="Gene3D" id="3.20.20.10">
    <property type="entry name" value="Alanine racemase"/>
    <property type="match status" value="1"/>
</dbReference>
<dbReference type="Pfam" id="PF01168">
    <property type="entry name" value="Ala_racemase_N"/>
    <property type="match status" value="1"/>
</dbReference>
<evidence type="ECO:0000256" key="3">
    <source>
        <dbReference type="ARBA" id="ARBA00023235"/>
    </source>
</evidence>
<comment type="catalytic activity">
    <reaction evidence="4">
        <text>L-alanine = D-alanine</text>
        <dbReference type="Rhea" id="RHEA:20249"/>
        <dbReference type="ChEBI" id="CHEBI:57416"/>
        <dbReference type="ChEBI" id="CHEBI:57972"/>
        <dbReference type="EC" id="5.1.1.1"/>
    </reaction>
</comment>
<dbReference type="CDD" id="cd00430">
    <property type="entry name" value="PLPDE_III_AR"/>
    <property type="match status" value="1"/>
</dbReference>
<dbReference type="SMART" id="SM01005">
    <property type="entry name" value="Ala_racemase_C"/>
    <property type="match status" value="1"/>
</dbReference>
<dbReference type="InterPro" id="IPR011079">
    <property type="entry name" value="Ala_racemase_C"/>
</dbReference>
<feature type="domain" description="Alanine racemase C-terminal" evidence="5">
    <location>
        <begin position="244"/>
        <end position="374"/>
    </location>
</feature>
<dbReference type="GO" id="GO:0008784">
    <property type="term" value="F:alanine racemase activity"/>
    <property type="evidence" value="ECO:0007669"/>
    <property type="project" value="UniProtKB-EC"/>
</dbReference>
<protein>
    <recommendedName>
        <fullName evidence="4">Alanine racemase</fullName>
        <ecNumber evidence="4">5.1.1.1</ecNumber>
    </recommendedName>
</protein>
<reference evidence="7" key="1">
    <citation type="journal article" date="2019" name="Int. J. Syst. Evol. Microbiol.">
        <title>The Global Catalogue of Microorganisms (GCM) 10K type strain sequencing project: providing services to taxonomists for standard genome sequencing and annotation.</title>
        <authorList>
            <consortium name="The Broad Institute Genomics Platform"/>
            <consortium name="The Broad Institute Genome Sequencing Center for Infectious Disease"/>
            <person name="Wu L."/>
            <person name="Ma J."/>
        </authorList>
    </citation>
    <scope>NUCLEOTIDE SEQUENCE [LARGE SCALE GENOMIC DNA]</scope>
    <source>
        <strain evidence="7">CCUG 50213</strain>
    </source>
</reference>
<comment type="function">
    <text evidence="4">Catalyzes the interconversion of L-alanine and D-alanine. May also act on other amino acids.</text>
</comment>
<sequence length="431" mass="44514">MRTGSMRVADISVSAIRKNVRRVSDLTGGGNVIVVVKACGYGHDAAIAASAAMAGGATMIATADLEEALQLRERGIDAPLLCWLHGPRVDFVPAIEQSIDIGVAHLRQLEALAGAARATGRPATLQFKIDTGLSRNGAAREEWDELFRRGAELEREGLVHVRGIFSHLANAGEEADLAQGAKFDEAVALLRAAGCEPAMIHLAASAATFTRPELYYNTVRVGVAAFGLSPFVEKNSAQLGLTPAMTLRSEVVALRGVPAGTGVSYGFNHVCEVATTLALVPVGYADGMPRALNGSGAWVTIADERCPIVGRIGMDQFIVDVGPIAGRIDLGAPVVLFGDPERGYPSIDNWARLMRTINYEILVGIGPRVLRRAVDETAVAEAESATGETAAGEVAAGEVAVGETAAGVATASGVTGGDAAIGAGPTGEVGA</sequence>
<dbReference type="PRINTS" id="PR00992">
    <property type="entry name" value="ALARACEMASE"/>
</dbReference>
<evidence type="ECO:0000256" key="2">
    <source>
        <dbReference type="ARBA" id="ARBA00022898"/>
    </source>
</evidence>
<dbReference type="Proteomes" id="UP001597181">
    <property type="component" value="Unassembled WGS sequence"/>
</dbReference>
<name>A0ABW3TSG8_9MICO</name>
<evidence type="ECO:0000313" key="6">
    <source>
        <dbReference type="EMBL" id="MFD1202748.1"/>
    </source>
</evidence>
<comment type="caution">
    <text evidence="6">The sequence shown here is derived from an EMBL/GenBank/DDBJ whole genome shotgun (WGS) entry which is preliminary data.</text>
</comment>